<protein>
    <submittedName>
        <fullName evidence="1">Uncharacterized protein</fullName>
    </submittedName>
</protein>
<name>A0A3A3GD58_PANTH</name>
<comment type="caution">
    <text evidence="1">The sequence shown here is derived from an EMBL/GenBank/DDBJ whole genome shotgun (WGS) entry which is preliminary data.</text>
</comment>
<organism evidence="1 2">
    <name type="scientific">Paenibacillus thiaminolyticus</name>
    <name type="common">Bacillus thiaminolyticus</name>
    <dbReference type="NCBI Taxonomy" id="49283"/>
    <lineage>
        <taxon>Bacteria</taxon>
        <taxon>Bacillati</taxon>
        <taxon>Bacillota</taxon>
        <taxon>Bacilli</taxon>
        <taxon>Bacillales</taxon>
        <taxon>Paenibacillaceae</taxon>
        <taxon>Paenibacillus</taxon>
    </lineage>
</organism>
<evidence type="ECO:0000313" key="2">
    <source>
        <dbReference type="Proteomes" id="UP000266177"/>
    </source>
</evidence>
<evidence type="ECO:0000313" key="1">
    <source>
        <dbReference type="EMBL" id="RJG15634.1"/>
    </source>
</evidence>
<gene>
    <name evidence="1" type="ORF">DQX05_29575</name>
</gene>
<proteinExistence type="predicted"/>
<dbReference type="EMBL" id="QYZD01000070">
    <property type="protein sequence ID" value="RJG15634.1"/>
    <property type="molecule type" value="Genomic_DNA"/>
</dbReference>
<accession>A0A3A3GD58</accession>
<dbReference type="Proteomes" id="UP000266177">
    <property type="component" value="Unassembled WGS sequence"/>
</dbReference>
<reference evidence="1 2" key="1">
    <citation type="submission" date="2018-09" db="EMBL/GenBank/DDBJ databases">
        <title>Paenibacillus SK2017-BO5.</title>
        <authorList>
            <person name="Piskunova J.V."/>
            <person name="Dubiley S.A."/>
            <person name="Severinov K.V."/>
        </authorList>
    </citation>
    <scope>NUCLEOTIDE SEQUENCE [LARGE SCALE GENOMIC DNA]</scope>
    <source>
        <strain evidence="1 2">BO5</strain>
    </source>
</reference>
<sequence length="307" mass="33761">MASTFSSMLNLRDILTSGTRQRERPISEVGVEALVGDHVVARARTDSEGVAGLEVGNDLWREPLAVRIDSDGEEVPVSRQALFDDEPIRLVVRGQDHVDPGHLAMLADHLVATRRVIVGDVADDLTRPAPDSMARLLDELGPGDGQADVRLVDPDALRDGTVGYLPLQDIDIHVNFDKIDPDEFTWPGPILDRFTWSLPDDQSYRDYLRGVFVLFAHQQKLGVTADATAFPDVVERQLLRRFFQDFRIADRTETPLNKLLIPLVTAILTAPTGNGFGFTVPAASIPPQGDLIERAYLDTLLALALVG</sequence>
<dbReference type="AlphaFoldDB" id="A0A3A3GD58"/>